<name>A0ABR1ZRS7_9ROSI</name>
<comment type="caution">
    <text evidence="1">The sequence shown here is derived from an EMBL/GenBank/DDBJ whole genome shotgun (WGS) entry which is preliminary data.</text>
</comment>
<proteinExistence type="predicted"/>
<dbReference type="Proteomes" id="UP001396334">
    <property type="component" value="Unassembled WGS sequence"/>
</dbReference>
<keyword evidence="2" id="KW-1185">Reference proteome</keyword>
<dbReference type="EMBL" id="JBBPBN010000670">
    <property type="protein sequence ID" value="KAK8483328.1"/>
    <property type="molecule type" value="Genomic_DNA"/>
</dbReference>
<sequence>MVPKTAAANFSHPLTMAIVDHVADAESSNKSTKPIGDNTNGNLVDATNLQLPPAIDSPMESNMAATSKLSEPNIPMIISSNVTVIKQTEDIKDAISYAPMTLTHNSQSIGLNGSTLTPTTTPFDESNEFLDFLANLTEANGDILSLYDNLGLEPTVVTTLPIPTEEELEKDMGKSFLATPSMLIVFDD</sequence>
<protein>
    <submittedName>
        <fullName evidence="1">Uncharacterized protein</fullName>
    </submittedName>
</protein>
<organism evidence="1 2">
    <name type="scientific">Hibiscus sabdariffa</name>
    <name type="common">roselle</name>
    <dbReference type="NCBI Taxonomy" id="183260"/>
    <lineage>
        <taxon>Eukaryota</taxon>
        <taxon>Viridiplantae</taxon>
        <taxon>Streptophyta</taxon>
        <taxon>Embryophyta</taxon>
        <taxon>Tracheophyta</taxon>
        <taxon>Spermatophyta</taxon>
        <taxon>Magnoliopsida</taxon>
        <taxon>eudicotyledons</taxon>
        <taxon>Gunneridae</taxon>
        <taxon>Pentapetalae</taxon>
        <taxon>rosids</taxon>
        <taxon>malvids</taxon>
        <taxon>Malvales</taxon>
        <taxon>Malvaceae</taxon>
        <taxon>Malvoideae</taxon>
        <taxon>Hibiscus</taxon>
    </lineage>
</organism>
<evidence type="ECO:0000313" key="1">
    <source>
        <dbReference type="EMBL" id="KAK8483328.1"/>
    </source>
</evidence>
<accession>A0ABR1ZRS7</accession>
<gene>
    <name evidence="1" type="ORF">V6N11_035643</name>
</gene>
<reference evidence="1 2" key="1">
    <citation type="journal article" date="2024" name="G3 (Bethesda)">
        <title>Genome assembly of Hibiscus sabdariffa L. provides insights into metabolisms of medicinal natural products.</title>
        <authorList>
            <person name="Kim T."/>
        </authorList>
    </citation>
    <scope>NUCLEOTIDE SEQUENCE [LARGE SCALE GENOMIC DNA]</scope>
    <source>
        <strain evidence="1">TK-2024</strain>
        <tissue evidence="1">Old leaves</tissue>
    </source>
</reference>
<evidence type="ECO:0000313" key="2">
    <source>
        <dbReference type="Proteomes" id="UP001396334"/>
    </source>
</evidence>